<feature type="non-terminal residue" evidence="2">
    <location>
        <position position="1"/>
    </location>
</feature>
<comment type="caution">
    <text evidence="2">The sequence shown here is derived from an EMBL/GenBank/DDBJ whole genome shotgun (WGS) entry which is preliminary data.</text>
</comment>
<reference evidence="2 3" key="1">
    <citation type="submission" date="2024-09" db="EMBL/GenBank/DDBJ databases">
        <authorList>
            <person name="Sun Q."/>
            <person name="Mori K."/>
        </authorList>
    </citation>
    <scope>NUCLEOTIDE SEQUENCE [LARGE SCALE GENOMIC DNA]</scope>
    <source>
        <strain evidence="2 3">TBRC 0563</strain>
    </source>
</reference>
<feature type="compositionally biased region" description="Basic and acidic residues" evidence="1">
    <location>
        <begin position="176"/>
        <end position="185"/>
    </location>
</feature>
<protein>
    <submittedName>
        <fullName evidence="2">Uncharacterized protein</fullName>
    </submittedName>
</protein>
<feature type="compositionally biased region" description="Basic and acidic residues" evidence="1">
    <location>
        <begin position="227"/>
        <end position="250"/>
    </location>
</feature>
<accession>A0ABV5YU14</accession>
<sequence>PATDAPLWDQAPTDAPPPAPHWDRRRPADSWDPAPNETAWDRPRPQTPPPGHDERPPAEPSWDRPETPSWDRLSPAESSWDGLPPAERSWDRSPAGSTPSAESWNQPPADSSSPAESWDRPPADSSSTGSWDRPPAETSSPTGFSDRPPGEPEAQDTPPAPEPPPPATPFEPFEPPPRDPAETNGHRTSAYQDSRVADAAEPDPLSDDSPFDSSSDVGTPLADESWESIRRGFDRLKDMTNWESVGKSDLDDIGGEPAQDAFDETAALPAVDPDEDDKRPSS</sequence>
<evidence type="ECO:0000313" key="2">
    <source>
        <dbReference type="EMBL" id="MFB9838505.1"/>
    </source>
</evidence>
<feature type="region of interest" description="Disordered" evidence="1">
    <location>
        <begin position="1"/>
        <end position="282"/>
    </location>
</feature>
<feature type="compositionally biased region" description="Basic and acidic residues" evidence="1">
    <location>
        <begin position="51"/>
        <end position="66"/>
    </location>
</feature>
<keyword evidence="3" id="KW-1185">Reference proteome</keyword>
<dbReference type="EMBL" id="JBHLZP010000526">
    <property type="protein sequence ID" value="MFB9838505.1"/>
    <property type="molecule type" value="Genomic_DNA"/>
</dbReference>
<evidence type="ECO:0000256" key="1">
    <source>
        <dbReference type="SAM" id="MobiDB-lite"/>
    </source>
</evidence>
<feature type="compositionally biased region" description="Pro residues" evidence="1">
    <location>
        <begin position="158"/>
        <end position="175"/>
    </location>
</feature>
<feature type="compositionally biased region" description="Polar residues" evidence="1">
    <location>
        <begin position="95"/>
        <end position="115"/>
    </location>
</feature>
<name>A0ABV5YU14_9ACTN</name>
<gene>
    <name evidence="2" type="ORF">ACFFNX_40795</name>
</gene>
<organism evidence="2 3">
    <name type="scientific">Actinoallomurus acaciae</name>
    <dbReference type="NCBI Taxonomy" id="502577"/>
    <lineage>
        <taxon>Bacteria</taxon>
        <taxon>Bacillati</taxon>
        <taxon>Actinomycetota</taxon>
        <taxon>Actinomycetes</taxon>
        <taxon>Streptosporangiales</taxon>
        <taxon>Thermomonosporaceae</taxon>
        <taxon>Actinoallomurus</taxon>
    </lineage>
</organism>
<dbReference type="Proteomes" id="UP001589627">
    <property type="component" value="Unassembled WGS sequence"/>
</dbReference>
<proteinExistence type="predicted"/>
<evidence type="ECO:0000313" key="3">
    <source>
        <dbReference type="Proteomes" id="UP001589627"/>
    </source>
</evidence>
<feature type="compositionally biased region" description="Acidic residues" evidence="1">
    <location>
        <begin position="200"/>
        <end position="210"/>
    </location>
</feature>